<sequence length="106" mass="11158">MGSITFIEHNGTEHIVDFEAGKSLMQIALDNGIPGIDADCGGVCACGTCHVIIEGGAVNITGGATEDELQMLDLTPERSETSRLACQIITTDGMDGMVARLPEFQM</sequence>
<dbReference type="CDD" id="cd00207">
    <property type="entry name" value="fer2"/>
    <property type="match status" value="1"/>
</dbReference>
<dbReference type="PRINTS" id="PR00355">
    <property type="entry name" value="ADRENODOXIN"/>
</dbReference>
<dbReference type="GO" id="GO:0140647">
    <property type="term" value="P:P450-containing electron transport chain"/>
    <property type="evidence" value="ECO:0007669"/>
    <property type="project" value="InterPro"/>
</dbReference>
<keyword evidence="2" id="KW-0479">Metal-binding</keyword>
<proteinExistence type="predicted"/>
<dbReference type="EMBL" id="CP014544">
    <property type="protein sequence ID" value="AMO69333.1"/>
    <property type="molecule type" value="Genomic_DNA"/>
</dbReference>
<dbReference type="Proteomes" id="UP000074119">
    <property type="component" value="Chromosome"/>
</dbReference>
<evidence type="ECO:0000259" key="5">
    <source>
        <dbReference type="PROSITE" id="PS51085"/>
    </source>
</evidence>
<name>A0A127M7V7_9GAMM</name>
<dbReference type="GO" id="GO:0051537">
    <property type="term" value="F:2 iron, 2 sulfur cluster binding"/>
    <property type="evidence" value="ECO:0007669"/>
    <property type="project" value="UniProtKB-KW"/>
</dbReference>
<protein>
    <submittedName>
        <fullName evidence="6">2Fe-2S ferredoxin</fullName>
    </submittedName>
</protein>
<evidence type="ECO:0000256" key="3">
    <source>
        <dbReference type="ARBA" id="ARBA00023004"/>
    </source>
</evidence>
<feature type="domain" description="2Fe-2S ferredoxin-type" evidence="5">
    <location>
        <begin position="2"/>
        <end position="105"/>
    </location>
</feature>
<dbReference type="PANTHER" id="PTHR23426:SF67">
    <property type="entry name" value="2FE-2S FERREDOXIN-TYPE DOMAIN-CONTAINING PROTEIN"/>
    <property type="match status" value="1"/>
</dbReference>
<dbReference type="InterPro" id="IPR001041">
    <property type="entry name" value="2Fe-2S_ferredoxin-type"/>
</dbReference>
<dbReference type="Pfam" id="PF00111">
    <property type="entry name" value="Fer2"/>
    <property type="match status" value="1"/>
</dbReference>
<accession>A0A127M7V7</accession>
<dbReference type="GO" id="GO:0046872">
    <property type="term" value="F:metal ion binding"/>
    <property type="evidence" value="ECO:0007669"/>
    <property type="project" value="UniProtKB-KW"/>
</dbReference>
<evidence type="ECO:0000313" key="7">
    <source>
        <dbReference type="Proteomes" id="UP000074119"/>
    </source>
</evidence>
<gene>
    <name evidence="6" type="ORF">AZF00_13930</name>
</gene>
<evidence type="ECO:0000256" key="4">
    <source>
        <dbReference type="ARBA" id="ARBA00023014"/>
    </source>
</evidence>
<evidence type="ECO:0000256" key="2">
    <source>
        <dbReference type="ARBA" id="ARBA00022723"/>
    </source>
</evidence>
<dbReference type="InterPro" id="IPR036010">
    <property type="entry name" value="2Fe-2S_ferredoxin-like_sf"/>
</dbReference>
<keyword evidence="1" id="KW-0001">2Fe-2S</keyword>
<dbReference type="Gene3D" id="3.10.20.30">
    <property type="match status" value="1"/>
</dbReference>
<dbReference type="PROSITE" id="PS51085">
    <property type="entry name" value="2FE2S_FER_2"/>
    <property type="match status" value="1"/>
</dbReference>
<evidence type="ECO:0000313" key="6">
    <source>
        <dbReference type="EMBL" id="AMO69333.1"/>
    </source>
</evidence>
<dbReference type="InterPro" id="IPR012675">
    <property type="entry name" value="Beta-grasp_dom_sf"/>
</dbReference>
<reference evidence="6 7" key="1">
    <citation type="submission" date="2015-12" db="EMBL/GenBank/DDBJ databases">
        <authorList>
            <person name="Shamseldin A."/>
            <person name="Moawad H."/>
            <person name="Abd El-Rahim W.M."/>
            <person name="Sadowsky M.J."/>
        </authorList>
    </citation>
    <scope>NUCLEOTIDE SEQUENCE [LARGE SCALE GENOMIC DNA]</scope>
    <source>
        <strain evidence="6 7">SM2</strain>
    </source>
</reference>
<dbReference type="InterPro" id="IPR001055">
    <property type="entry name" value="Adrenodoxin-like"/>
</dbReference>
<dbReference type="AlphaFoldDB" id="A0A127M7V7"/>
<organism evidence="6 7">
    <name type="scientific">Zhongshania aliphaticivorans</name>
    <dbReference type="NCBI Taxonomy" id="1470434"/>
    <lineage>
        <taxon>Bacteria</taxon>
        <taxon>Pseudomonadati</taxon>
        <taxon>Pseudomonadota</taxon>
        <taxon>Gammaproteobacteria</taxon>
        <taxon>Cellvibrionales</taxon>
        <taxon>Spongiibacteraceae</taxon>
        <taxon>Zhongshania</taxon>
    </lineage>
</organism>
<dbReference type="KEGG" id="zal:AZF00_13930"/>
<dbReference type="PANTHER" id="PTHR23426">
    <property type="entry name" value="FERREDOXIN/ADRENODOXIN"/>
    <property type="match status" value="1"/>
</dbReference>
<evidence type="ECO:0000256" key="1">
    <source>
        <dbReference type="ARBA" id="ARBA00022714"/>
    </source>
</evidence>
<dbReference type="RefSeq" id="WP_008251347.1">
    <property type="nucleotide sequence ID" value="NZ_CP014544.1"/>
</dbReference>
<keyword evidence="3" id="KW-0408">Iron</keyword>
<dbReference type="SUPFAM" id="SSF54292">
    <property type="entry name" value="2Fe-2S ferredoxin-like"/>
    <property type="match status" value="1"/>
</dbReference>
<keyword evidence="4" id="KW-0411">Iron-sulfur</keyword>
<dbReference type="STRING" id="1470434.AZF00_13930"/>
<dbReference type="GO" id="GO:0009055">
    <property type="term" value="F:electron transfer activity"/>
    <property type="evidence" value="ECO:0007669"/>
    <property type="project" value="TreeGrafter"/>
</dbReference>